<sequence>MGATGAVYRAIGLFLPKRSSLRRRSDGIELTARWVLLLVGLIIVPVALTIGSEVTAALAPQVEEQWAERHQVTATVLERPVNHNSARSDVTDQDRRAAVGWRAADGTMREAEVHVGLSARPGDPRVLWVDRADRPTPPPITASYPAAQGLLVTIAILLGDLLISLALLIGLRWVLDRMRLRAWEAAWRRFTGPDTESLR</sequence>
<evidence type="ECO:0008006" key="4">
    <source>
        <dbReference type="Google" id="ProtNLM"/>
    </source>
</evidence>
<dbReference type="PANTHER" id="PTHR42305">
    <property type="entry name" value="MEMBRANE PROTEIN RV1733C-RELATED"/>
    <property type="match status" value="1"/>
</dbReference>
<evidence type="ECO:0000313" key="3">
    <source>
        <dbReference type="Proteomes" id="UP001595909"/>
    </source>
</evidence>
<proteinExistence type="predicted"/>
<feature type="transmembrane region" description="Helical" evidence="1">
    <location>
        <begin position="30"/>
        <end position="50"/>
    </location>
</feature>
<keyword evidence="3" id="KW-1185">Reference proteome</keyword>
<evidence type="ECO:0000313" key="2">
    <source>
        <dbReference type="EMBL" id="MFC4831297.1"/>
    </source>
</evidence>
<dbReference type="RefSeq" id="WP_274186907.1">
    <property type="nucleotide sequence ID" value="NZ_BAABHN010000003.1"/>
</dbReference>
<name>A0ABV9RGL1_9PSEU</name>
<reference evidence="3" key="1">
    <citation type="journal article" date="2019" name="Int. J. Syst. Evol. Microbiol.">
        <title>The Global Catalogue of Microorganisms (GCM) 10K type strain sequencing project: providing services to taxonomists for standard genome sequencing and annotation.</title>
        <authorList>
            <consortium name="The Broad Institute Genomics Platform"/>
            <consortium name="The Broad Institute Genome Sequencing Center for Infectious Disease"/>
            <person name="Wu L."/>
            <person name="Ma J."/>
        </authorList>
    </citation>
    <scope>NUCLEOTIDE SEQUENCE [LARGE SCALE GENOMIC DNA]</scope>
    <source>
        <strain evidence="3">CCUG 50347</strain>
    </source>
</reference>
<comment type="caution">
    <text evidence="2">The sequence shown here is derived from an EMBL/GenBank/DDBJ whole genome shotgun (WGS) entry which is preliminary data.</text>
</comment>
<organism evidence="2 3">
    <name type="scientific">Actinomycetospora chibensis</name>
    <dbReference type="NCBI Taxonomy" id="663606"/>
    <lineage>
        <taxon>Bacteria</taxon>
        <taxon>Bacillati</taxon>
        <taxon>Actinomycetota</taxon>
        <taxon>Actinomycetes</taxon>
        <taxon>Pseudonocardiales</taxon>
        <taxon>Pseudonocardiaceae</taxon>
        <taxon>Actinomycetospora</taxon>
    </lineage>
</organism>
<evidence type="ECO:0000256" key="1">
    <source>
        <dbReference type="SAM" id="Phobius"/>
    </source>
</evidence>
<gene>
    <name evidence="2" type="ORF">ACFPEL_02635</name>
</gene>
<dbReference type="PANTHER" id="PTHR42305:SF1">
    <property type="entry name" value="MEMBRANE PROTEIN RV1733C-RELATED"/>
    <property type="match status" value="1"/>
</dbReference>
<keyword evidence="1" id="KW-0472">Membrane</keyword>
<accession>A0ABV9RGL1</accession>
<dbReference type="InterPro" id="IPR039708">
    <property type="entry name" value="MT1774/Rv1733c-like"/>
</dbReference>
<keyword evidence="1" id="KW-1133">Transmembrane helix</keyword>
<dbReference type="Proteomes" id="UP001595909">
    <property type="component" value="Unassembled WGS sequence"/>
</dbReference>
<feature type="transmembrane region" description="Helical" evidence="1">
    <location>
        <begin position="146"/>
        <end position="171"/>
    </location>
</feature>
<dbReference type="EMBL" id="JBHSIM010000003">
    <property type="protein sequence ID" value="MFC4831297.1"/>
    <property type="molecule type" value="Genomic_DNA"/>
</dbReference>
<keyword evidence="1" id="KW-0812">Transmembrane</keyword>
<protein>
    <recommendedName>
        <fullName evidence="4">Transmembrane protein</fullName>
    </recommendedName>
</protein>